<comment type="caution">
    <text evidence="1">The sequence shown here is derived from an EMBL/GenBank/DDBJ whole genome shotgun (WGS) entry which is preliminary data.</text>
</comment>
<dbReference type="RefSeq" id="WP_205122420.1">
    <property type="nucleotide sequence ID" value="NZ_JAFBCM010000001.1"/>
</dbReference>
<dbReference type="EMBL" id="JBHRZH010000005">
    <property type="protein sequence ID" value="MFC3760537.1"/>
    <property type="molecule type" value="Genomic_DNA"/>
</dbReference>
<evidence type="ECO:0000313" key="1">
    <source>
        <dbReference type="EMBL" id="MFC3760537.1"/>
    </source>
</evidence>
<reference evidence="2" key="1">
    <citation type="journal article" date="2019" name="Int. J. Syst. Evol. Microbiol.">
        <title>The Global Catalogue of Microorganisms (GCM) 10K type strain sequencing project: providing services to taxonomists for standard genome sequencing and annotation.</title>
        <authorList>
            <consortium name="The Broad Institute Genomics Platform"/>
            <consortium name="The Broad Institute Genome Sequencing Center for Infectious Disease"/>
            <person name="Wu L."/>
            <person name="Ma J."/>
        </authorList>
    </citation>
    <scope>NUCLEOTIDE SEQUENCE [LARGE SCALE GENOMIC DNA]</scope>
    <source>
        <strain evidence="2">CGMCC 4.7241</strain>
    </source>
</reference>
<protein>
    <submittedName>
        <fullName evidence="1">Uncharacterized protein</fullName>
    </submittedName>
</protein>
<evidence type="ECO:0000313" key="2">
    <source>
        <dbReference type="Proteomes" id="UP001595699"/>
    </source>
</evidence>
<gene>
    <name evidence="1" type="ORF">ACFOUW_06785</name>
</gene>
<keyword evidence="2" id="KW-1185">Reference proteome</keyword>
<name>A0ABV7Y6W0_9ACTN</name>
<accession>A0ABV7Y6W0</accession>
<proteinExistence type="predicted"/>
<organism evidence="1 2">
    <name type="scientific">Tenggerimyces flavus</name>
    <dbReference type="NCBI Taxonomy" id="1708749"/>
    <lineage>
        <taxon>Bacteria</taxon>
        <taxon>Bacillati</taxon>
        <taxon>Actinomycetota</taxon>
        <taxon>Actinomycetes</taxon>
        <taxon>Propionibacteriales</taxon>
        <taxon>Nocardioidaceae</taxon>
        <taxon>Tenggerimyces</taxon>
    </lineage>
</organism>
<dbReference type="Proteomes" id="UP001595699">
    <property type="component" value="Unassembled WGS sequence"/>
</dbReference>
<sequence>MDTYDQALAQRRTLLRTPCGLCGVGSGWCVDAGGHDIRNVFRQHAIRYSLARVKKALLRSLTVRFAA</sequence>